<keyword evidence="1" id="KW-1133">Transmembrane helix</keyword>
<dbReference type="EMBL" id="JACHHY010000025">
    <property type="protein sequence ID" value="MBB5020132.1"/>
    <property type="molecule type" value="Genomic_DNA"/>
</dbReference>
<evidence type="ECO:0000313" key="3">
    <source>
        <dbReference type="Proteomes" id="UP000575898"/>
    </source>
</evidence>
<proteinExistence type="predicted"/>
<keyword evidence="1" id="KW-0812">Transmembrane</keyword>
<gene>
    <name evidence="2" type="ORF">HNQ59_003446</name>
</gene>
<comment type="caution">
    <text evidence="2">The sequence shown here is derived from an EMBL/GenBank/DDBJ whole genome shotgun (WGS) entry which is preliminary data.</text>
</comment>
<feature type="transmembrane region" description="Helical" evidence="1">
    <location>
        <begin position="162"/>
        <end position="192"/>
    </location>
</feature>
<feature type="transmembrane region" description="Helical" evidence="1">
    <location>
        <begin position="69"/>
        <end position="88"/>
    </location>
</feature>
<evidence type="ECO:0000313" key="2">
    <source>
        <dbReference type="EMBL" id="MBB5020132.1"/>
    </source>
</evidence>
<keyword evidence="3" id="KW-1185">Reference proteome</keyword>
<evidence type="ECO:0000256" key="1">
    <source>
        <dbReference type="SAM" id="Phobius"/>
    </source>
</evidence>
<reference evidence="2 3" key="1">
    <citation type="submission" date="2020-08" db="EMBL/GenBank/DDBJ databases">
        <title>Genomic Encyclopedia of Type Strains, Phase IV (KMG-IV): sequencing the most valuable type-strain genomes for metagenomic binning, comparative biology and taxonomic classification.</title>
        <authorList>
            <person name="Goeker M."/>
        </authorList>
    </citation>
    <scope>NUCLEOTIDE SEQUENCE [LARGE SCALE GENOMIC DNA]</scope>
    <source>
        <strain evidence="2 3">DSM 27165</strain>
    </source>
</reference>
<protein>
    <submittedName>
        <fullName evidence="2">Putative membrane protein</fullName>
    </submittedName>
</protein>
<accession>A0A840MTL5</accession>
<organism evidence="2 3">
    <name type="scientific">Chitinivorax tropicus</name>
    <dbReference type="NCBI Taxonomy" id="714531"/>
    <lineage>
        <taxon>Bacteria</taxon>
        <taxon>Pseudomonadati</taxon>
        <taxon>Pseudomonadota</taxon>
        <taxon>Betaproteobacteria</taxon>
        <taxon>Chitinivorax</taxon>
    </lineage>
</organism>
<keyword evidence="1" id="KW-0472">Membrane</keyword>
<name>A0A840MTL5_9PROT</name>
<feature type="transmembrane region" description="Helical" evidence="1">
    <location>
        <begin position="213"/>
        <end position="246"/>
    </location>
</feature>
<dbReference type="AlphaFoldDB" id="A0A840MTL5"/>
<dbReference type="Pfam" id="PF09955">
    <property type="entry name" value="DUF2189"/>
    <property type="match status" value="1"/>
</dbReference>
<sequence>MASHHLPGLDEHFSVPEVHHVAASRPLAWLKQGWQDLMAHPGPSLIYGVLVATMGWLIVTLAAPRPYLVTAAVSGFLLIAPLIATGVYELTRQRANGRTPTFLDSLIGLRRNASAVAQIGIVLALAALAWERISAILLALFYGGEMSTVEGFVRQVLFSGDYTGVVIAWFAGGGLLAALVFSLTVIGMPMLIDRDTDVITAMMTSLRTVADNVPAMLVWAGLIVALTAIGFATLMLGLIVILPWLGHATWCAYQDLLDK</sequence>
<feature type="transmembrane region" description="Helical" evidence="1">
    <location>
        <begin position="119"/>
        <end position="142"/>
    </location>
</feature>
<dbReference type="RefSeq" id="WP_343074307.1">
    <property type="nucleotide sequence ID" value="NZ_JACHHY010000025.1"/>
</dbReference>
<dbReference type="InterPro" id="IPR018692">
    <property type="entry name" value="DUF2189"/>
</dbReference>
<dbReference type="Proteomes" id="UP000575898">
    <property type="component" value="Unassembled WGS sequence"/>
</dbReference>
<feature type="transmembrane region" description="Helical" evidence="1">
    <location>
        <begin position="45"/>
        <end position="63"/>
    </location>
</feature>